<dbReference type="PANTHER" id="PTHR43539:SF78">
    <property type="entry name" value="FLAVIN-CONTAINING MONOOXYGENASE"/>
    <property type="match status" value="1"/>
</dbReference>
<dbReference type="SUPFAM" id="SSF51905">
    <property type="entry name" value="FAD/NAD(P)-binding domain"/>
    <property type="match status" value="2"/>
</dbReference>
<protein>
    <submittedName>
        <fullName evidence="3">Oxidoreductase CzcO</fullName>
    </submittedName>
</protein>
<proteinExistence type="predicted"/>
<dbReference type="Gene3D" id="3.50.50.60">
    <property type="entry name" value="FAD/NAD(P)-binding domain"/>
    <property type="match status" value="1"/>
</dbReference>
<dbReference type="InterPro" id="IPR050982">
    <property type="entry name" value="Auxin_biosynth/cation_transpt"/>
</dbReference>
<dbReference type="PRINTS" id="PR00469">
    <property type="entry name" value="PNDRDTASEII"/>
</dbReference>
<keyword evidence="1" id="KW-0560">Oxidoreductase</keyword>
<name>A0ABP9WFP8_9MICO</name>
<feature type="domain" description="FAD/NAD(P)-binding" evidence="2">
    <location>
        <begin position="10"/>
        <end position="337"/>
    </location>
</feature>
<reference evidence="3 4" key="1">
    <citation type="submission" date="2024-02" db="EMBL/GenBank/DDBJ databases">
        <title>Lysinimicrobium sediminis NBRC 112286.</title>
        <authorList>
            <person name="Ichikawa N."/>
            <person name="Katano-Makiyama Y."/>
            <person name="Hidaka K."/>
        </authorList>
    </citation>
    <scope>NUCLEOTIDE SEQUENCE [LARGE SCALE GENOMIC DNA]</scope>
    <source>
        <strain evidence="3 4">NBRC 112286</strain>
    </source>
</reference>
<evidence type="ECO:0000259" key="2">
    <source>
        <dbReference type="Pfam" id="PF07992"/>
    </source>
</evidence>
<dbReference type="EMBL" id="BAABRR010000001">
    <property type="protein sequence ID" value="GAA5517931.1"/>
    <property type="molecule type" value="Genomic_DNA"/>
</dbReference>
<evidence type="ECO:0000256" key="1">
    <source>
        <dbReference type="ARBA" id="ARBA00023002"/>
    </source>
</evidence>
<evidence type="ECO:0000313" key="4">
    <source>
        <dbReference type="Proteomes" id="UP001426770"/>
    </source>
</evidence>
<dbReference type="Pfam" id="PF07992">
    <property type="entry name" value="Pyr_redox_2"/>
    <property type="match status" value="1"/>
</dbReference>
<gene>
    <name evidence="3" type="primary">czcO</name>
    <name evidence="3" type="ORF">Lsed01_00348</name>
</gene>
<dbReference type="InterPro" id="IPR023753">
    <property type="entry name" value="FAD/NAD-binding_dom"/>
</dbReference>
<evidence type="ECO:0000313" key="3">
    <source>
        <dbReference type="EMBL" id="GAA5517931.1"/>
    </source>
</evidence>
<sequence length="366" mass="38991">MPDTSARLVDVVVIGAGQAGLAVAYHLLRRGVQPDRLMVLDRGPGPGGAWQHRWPSLTLGGTHRLHDLPGMADTGLTFANAPADRPAREVVAEYYAAYERTHGIDVVRPVTVAHLDRDPEGYLVTCAPGSAVAAVRARTVVSATGTWTSPRIPLVWGRERFRGRQVTTADYASAREFEGRRVAVVGGGTSALTFLDELAAVGASTLWFTRRVPTFHDEEVELSPERGRVAVAIQDEAARAGRPLPSIVSVTGLPRSALVRRLESAGRLVRHPMFTAMTETGLVMRNGTELAVDAVIWATGFRPEISHLRPLGVVGETGGIAVEDGGVVGEPGLFLAGYGPQASTLSSNRAARVTARKVVDHLATIS</sequence>
<accession>A0ABP9WFP8</accession>
<dbReference type="PANTHER" id="PTHR43539">
    <property type="entry name" value="FLAVIN-BINDING MONOOXYGENASE-LIKE PROTEIN (AFU_ORTHOLOGUE AFUA_4G09220)"/>
    <property type="match status" value="1"/>
</dbReference>
<keyword evidence="4" id="KW-1185">Reference proteome</keyword>
<dbReference type="RefSeq" id="WP_286215996.1">
    <property type="nucleotide sequence ID" value="NZ_AP027736.1"/>
</dbReference>
<dbReference type="InterPro" id="IPR036188">
    <property type="entry name" value="FAD/NAD-bd_sf"/>
</dbReference>
<dbReference type="Proteomes" id="UP001426770">
    <property type="component" value="Unassembled WGS sequence"/>
</dbReference>
<comment type="caution">
    <text evidence="3">The sequence shown here is derived from an EMBL/GenBank/DDBJ whole genome shotgun (WGS) entry which is preliminary data.</text>
</comment>
<dbReference type="PRINTS" id="PR00368">
    <property type="entry name" value="FADPNR"/>
</dbReference>
<organism evidence="3 4">
    <name type="scientific">Demequina sediminis</name>
    <dbReference type="NCBI Taxonomy" id="1930058"/>
    <lineage>
        <taxon>Bacteria</taxon>
        <taxon>Bacillati</taxon>
        <taxon>Actinomycetota</taxon>
        <taxon>Actinomycetes</taxon>
        <taxon>Micrococcales</taxon>
        <taxon>Demequinaceae</taxon>
        <taxon>Demequina</taxon>
    </lineage>
</organism>